<evidence type="ECO:0000256" key="7">
    <source>
        <dbReference type="ARBA" id="ARBA00023273"/>
    </source>
</evidence>
<proteinExistence type="predicted"/>
<reference evidence="10 11" key="1">
    <citation type="submission" date="2024-11" db="EMBL/GenBank/DDBJ databases">
        <title>Adaptive evolution of stress response genes in parasites aligns with host niche diversity.</title>
        <authorList>
            <person name="Hahn C."/>
            <person name="Resl P."/>
        </authorList>
    </citation>
    <scope>NUCLEOTIDE SEQUENCE [LARGE SCALE GENOMIC DNA]</scope>
    <source>
        <strain evidence="10">EGGRZ-B1_66</strain>
        <tissue evidence="10">Body</tissue>
    </source>
</reference>
<dbReference type="PROSITE" id="PS50865">
    <property type="entry name" value="ZF_MYND_2"/>
    <property type="match status" value="1"/>
</dbReference>
<keyword evidence="3" id="KW-0677">Repeat</keyword>
<dbReference type="EMBL" id="JBJKFK010001615">
    <property type="protein sequence ID" value="KAL3312646.1"/>
    <property type="molecule type" value="Genomic_DNA"/>
</dbReference>
<dbReference type="PANTHER" id="PTHR24150:SF8">
    <property type="entry name" value="ANKYRIN REPEAT AND MYND DOMAIN-CONTAINING PROTEIN 2"/>
    <property type="match status" value="1"/>
</dbReference>
<organism evidence="10 11">
    <name type="scientific">Cichlidogyrus casuarinus</name>
    <dbReference type="NCBI Taxonomy" id="1844966"/>
    <lineage>
        <taxon>Eukaryota</taxon>
        <taxon>Metazoa</taxon>
        <taxon>Spiralia</taxon>
        <taxon>Lophotrochozoa</taxon>
        <taxon>Platyhelminthes</taxon>
        <taxon>Monogenea</taxon>
        <taxon>Monopisthocotylea</taxon>
        <taxon>Dactylogyridea</taxon>
        <taxon>Ancyrocephalidae</taxon>
        <taxon>Cichlidogyrus</taxon>
    </lineage>
</organism>
<keyword evidence="2" id="KW-0479">Metal-binding</keyword>
<dbReference type="GO" id="GO:0042995">
    <property type="term" value="C:cell projection"/>
    <property type="evidence" value="ECO:0007669"/>
    <property type="project" value="UniProtKB-SubCell"/>
</dbReference>
<keyword evidence="4 8" id="KW-0863">Zinc-finger</keyword>
<dbReference type="InterPro" id="IPR002893">
    <property type="entry name" value="Znf_MYND"/>
</dbReference>
<dbReference type="Pfam" id="PF01753">
    <property type="entry name" value="zf-MYND"/>
    <property type="match status" value="1"/>
</dbReference>
<evidence type="ECO:0000256" key="1">
    <source>
        <dbReference type="ARBA" id="ARBA00004316"/>
    </source>
</evidence>
<evidence type="ECO:0000256" key="8">
    <source>
        <dbReference type="PROSITE-ProRule" id="PRU00134"/>
    </source>
</evidence>
<accession>A0ABD2PZ33</accession>
<comment type="caution">
    <text evidence="10">The sequence shown here is derived from an EMBL/GenBank/DDBJ whole genome shotgun (WGS) entry which is preliminary data.</text>
</comment>
<dbReference type="AlphaFoldDB" id="A0ABD2PZ33"/>
<dbReference type="GO" id="GO:0008270">
    <property type="term" value="F:zinc ion binding"/>
    <property type="evidence" value="ECO:0007669"/>
    <property type="project" value="UniProtKB-KW"/>
</dbReference>
<sequence>MKIDEEEFLRKSLSSFPYPESTLWRQLVTSCAKVDPLTSEIPIRQTILSMLNCKNTGSDKFCAACGETGTGASEKSVEALSQCTACKNVSYCDTTCQKIHWPLHKKYCTLWQN</sequence>
<dbReference type="PANTHER" id="PTHR24150">
    <property type="entry name" value="ANKYRIN REPEAT AND MYND DOMAIN-CONTAINING PROTEIN 2"/>
    <property type="match status" value="1"/>
</dbReference>
<gene>
    <name evidence="10" type="primary">ANKMY2</name>
    <name evidence="10" type="ORF">Ciccas_008762</name>
</gene>
<evidence type="ECO:0000259" key="9">
    <source>
        <dbReference type="PROSITE" id="PS50865"/>
    </source>
</evidence>
<protein>
    <submittedName>
        <fullName evidence="10">Ankyrin repeat and MYND domain-containing protein 2</fullName>
    </submittedName>
</protein>
<evidence type="ECO:0000256" key="5">
    <source>
        <dbReference type="ARBA" id="ARBA00022833"/>
    </source>
</evidence>
<keyword evidence="7" id="KW-0966">Cell projection</keyword>
<dbReference type="InterPro" id="IPR052452">
    <property type="entry name" value="Ankyrin-MYND_dom_contain_2"/>
</dbReference>
<comment type="subcellular location">
    <subcellularLocation>
        <location evidence="1">Cell projection</location>
    </subcellularLocation>
</comment>
<evidence type="ECO:0000256" key="4">
    <source>
        <dbReference type="ARBA" id="ARBA00022771"/>
    </source>
</evidence>
<dbReference type="SUPFAM" id="SSF144232">
    <property type="entry name" value="HIT/MYND zinc finger-like"/>
    <property type="match status" value="1"/>
</dbReference>
<feature type="domain" description="MYND-type" evidence="9">
    <location>
        <begin position="62"/>
        <end position="108"/>
    </location>
</feature>
<evidence type="ECO:0000256" key="3">
    <source>
        <dbReference type="ARBA" id="ARBA00022737"/>
    </source>
</evidence>
<dbReference type="Gene3D" id="6.10.140.2220">
    <property type="match status" value="1"/>
</dbReference>
<keyword evidence="5" id="KW-0862">Zinc</keyword>
<dbReference type="Proteomes" id="UP001626550">
    <property type="component" value="Unassembled WGS sequence"/>
</dbReference>
<evidence type="ECO:0000313" key="10">
    <source>
        <dbReference type="EMBL" id="KAL3312646.1"/>
    </source>
</evidence>
<dbReference type="PROSITE" id="PS01360">
    <property type="entry name" value="ZF_MYND_1"/>
    <property type="match status" value="1"/>
</dbReference>
<evidence type="ECO:0000256" key="2">
    <source>
        <dbReference type="ARBA" id="ARBA00022723"/>
    </source>
</evidence>
<keyword evidence="6" id="KW-0040">ANK repeat</keyword>
<keyword evidence="11" id="KW-1185">Reference proteome</keyword>
<evidence type="ECO:0000256" key="6">
    <source>
        <dbReference type="ARBA" id="ARBA00023043"/>
    </source>
</evidence>
<name>A0ABD2PZ33_9PLAT</name>
<evidence type="ECO:0000313" key="11">
    <source>
        <dbReference type="Proteomes" id="UP001626550"/>
    </source>
</evidence>